<dbReference type="Pfam" id="PF05336">
    <property type="entry name" value="rhaM"/>
    <property type="match status" value="1"/>
</dbReference>
<protein>
    <submittedName>
        <fullName evidence="1">L-rhamnose mutarotase</fullName>
    </submittedName>
</protein>
<evidence type="ECO:0000313" key="1">
    <source>
        <dbReference type="EMBL" id="MFD3275737.1"/>
    </source>
</evidence>
<evidence type="ECO:0000313" key="2">
    <source>
        <dbReference type="Proteomes" id="UP001598114"/>
    </source>
</evidence>
<dbReference type="Proteomes" id="UP001598114">
    <property type="component" value="Unassembled WGS sequence"/>
</dbReference>
<dbReference type="PANTHER" id="PTHR43239:SF1">
    <property type="entry name" value="UPF0734 PROTEIN DDB_G0273871_DDB_G0273177"/>
    <property type="match status" value="1"/>
</dbReference>
<dbReference type="RefSeq" id="WP_377975933.1">
    <property type="nucleotide sequence ID" value="NZ_JBBKYA010000003.1"/>
</dbReference>
<proteinExistence type="predicted"/>
<dbReference type="EMBL" id="JBBKYA010000003">
    <property type="protein sequence ID" value="MFD3275737.1"/>
    <property type="molecule type" value="Genomic_DNA"/>
</dbReference>
<sequence>MKHKYILILDLVDEQASIKQYEAYHEQIPDEIAKSISDSGIESMEIYRYGNRLVMEILANDTFSFEAKAKADQNNEAVQAWESLMDKFQQRIPGSKTTEKWVLTKRIFSLKN</sequence>
<dbReference type="PANTHER" id="PTHR43239">
    <property type="entry name" value="UPF0734 PROTEIN DDB_G0273871/DDB_G0273177"/>
    <property type="match status" value="1"/>
</dbReference>
<comment type="caution">
    <text evidence="1">The sequence shown here is derived from an EMBL/GenBank/DDBJ whole genome shotgun (WGS) entry which is preliminary data.</text>
</comment>
<organism evidence="1 2">
    <name type="scientific">Aquirufa echingensis</name>
    <dbReference type="NCBI Taxonomy" id="3096516"/>
    <lineage>
        <taxon>Bacteria</taxon>
        <taxon>Pseudomonadati</taxon>
        <taxon>Bacteroidota</taxon>
        <taxon>Cytophagia</taxon>
        <taxon>Cytophagales</taxon>
        <taxon>Flectobacillaceae</taxon>
        <taxon>Aquirufa</taxon>
    </lineage>
</organism>
<dbReference type="InterPro" id="IPR052996">
    <property type="entry name" value="Carb_Metab_Mutarotase"/>
</dbReference>
<name>A0ABW6CXR5_9BACT</name>
<dbReference type="SUPFAM" id="SSF54909">
    <property type="entry name" value="Dimeric alpha+beta barrel"/>
    <property type="match status" value="1"/>
</dbReference>
<dbReference type="InterPro" id="IPR008000">
    <property type="entry name" value="Rham/fucose_mutarotase"/>
</dbReference>
<dbReference type="InterPro" id="IPR011008">
    <property type="entry name" value="Dimeric_a/b-barrel"/>
</dbReference>
<accession>A0ABW6CXR5</accession>
<dbReference type="Gene3D" id="3.30.70.100">
    <property type="match status" value="1"/>
</dbReference>
<keyword evidence="2" id="KW-1185">Reference proteome</keyword>
<gene>
    <name evidence="1" type="ORF">SKC38_05805</name>
</gene>
<reference evidence="1 2" key="1">
    <citation type="submission" date="2024-03" db="EMBL/GenBank/DDBJ databases">
        <title>Aquirufa genome sequencing.</title>
        <authorList>
            <person name="Pitt A."/>
            <person name="Hahn M.W."/>
        </authorList>
    </citation>
    <scope>NUCLEOTIDE SEQUENCE [LARGE SCALE GENOMIC DNA]</scope>
    <source>
        <strain evidence="1 2">PLAD-142S6K</strain>
    </source>
</reference>